<reference evidence="3 4" key="1">
    <citation type="submission" date="2018-04" db="EMBL/GenBank/DDBJ databases">
        <authorList>
            <person name="Zhang X."/>
            <person name="Yuan J."/>
            <person name="Li F."/>
            <person name="Xiang J."/>
        </authorList>
    </citation>
    <scope>NUCLEOTIDE SEQUENCE [LARGE SCALE GENOMIC DNA]</scope>
    <source>
        <tissue evidence="3">Muscle</tissue>
    </source>
</reference>
<dbReference type="Pfam" id="PF00595">
    <property type="entry name" value="PDZ"/>
    <property type="match status" value="1"/>
</dbReference>
<reference evidence="3 4" key="2">
    <citation type="submission" date="2019-01" db="EMBL/GenBank/DDBJ databases">
        <title>The decoding of complex shrimp genome reveals the adaptation for benthos swimmer, frequently molting mechanism and breeding impact on genome.</title>
        <authorList>
            <person name="Sun Y."/>
            <person name="Gao Y."/>
            <person name="Yu Y."/>
        </authorList>
    </citation>
    <scope>NUCLEOTIDE SEQUENCE [LARGE SCALE GENOMIC DNA]</scope>
    <source>
        <tissue evidence="3">Muscle</tissue>
    </source>
</reference>
<name>A0A3R7SPX9_PENVA</name>
<keyword evidence="4" id="KW-1185">Reference proteome</keyword>
<dbReference type="GO" id="GO:0005794">
    <property type="term" value="C:Golgi apparatus"/>
    <property type="evidence" value="ECO:0007669"/>
    <property type="project" value="InterPro"/>
</dbReference>
<dbReference type="Gene3D" id="2.30.42.10">
    <property type="match status" value="1"/>
</dbReference>
<dbReference type="PROSITE" id="PS50106">
    <property type="entry name" value="PDZ"/>
    <property type="match status" value="1"/>
</dbReference>
<dbReference type="AlphaFoldDB" id="A0A3R7SPX9"/>
<dbReference type="PANTHER" id="PTHR16528:SF2">
    <property type="entry name" value="GOLGI-ASSOCIATED PDZ AND COILED-COIL MOTIF-CONTAINING PROTEIN"/>
    <property type="match status" value="1"/>
</dbReference>
<dbReference type="Proteomes" id="UP000283509">
    <property type="component" value="Unassembled WGS sequence"/>
</dbReference>
<feature type="compositionally biased region" description="Polar residues" evidence="1">
    <location>
        <begin position="530"/>
        <end position="546"/>
    </location>
</feature>
<dbReference type="OrthoDB" id="10063653at2759"/>
<accession>A0A3R7SPX9</accession>
<proteinExistence type="predicted"/>
<dbReference type="InterPro" id="IPR001478">
    <property type="entry name" value="PDZ"/>
</dbReference>
<dbReference type="GO" id="GO:0016020">
    <property type="term" value="C:membrane"/>
    <property type="evidence" value="ECO:0007669"/>
    <property type="project" value="TreeGrafter"/>
</dbReference>
<comment type="caution">
    <text evidence="3">The sequence shown here is derived from an EMBL/GenBank/DDBJ whole genome shotgun (WGS) entry which is preliminary data.</text>
</comment>
<protein>
    <submittedName>
        <fullName evidence="3">Putative golgi-associated PDZ and coiled-coil motif-containing protein-like</fullName>
    </submittedName>
</protein>
<feature type="compositionally biased region" description="Low complexity" evidence="1">
    <location>
        <begin position="586"/>
        <end position="598"/>
    </location>
</feature>
<feature type="domain" description="PDZ" evidence="2">
    <location>
        <begin position="269"/>
        <end position="352"/>
    </location>
</feature>
<feature type="compositionally biased region" description="Basic and acidic residues" evidence="1">
    <location>
        <begin position="613"/>
        <end position="633"/>
    </location>
</feature>
<dbReference type="GO" id="GO:2000009">
    <property type="term" value="P:negative regulation of protein localization to cell surface"/>
    <property type="evidence" value="ECO:0007669"/>
    <property type="project" value="TreeGrafter"/>
</dbReference>
<dbReference type="PANTHER" id="PTHR16528">
    <property type="entry name" value="GOLGI-ASSOCIATED PDZ AND COILED-COIL MOTIF-CONTAINING"/>
    <property type="match status" value="1"/>
</dbReference>
<dbReference type="SMART" id="SM00228">
    <property type="entry name" value="PDZ"/>
    <property type="match status" value="1"/>
</dbReference>
<evidence type="ECO:0000313" key="4">
    <source>
        <dbReference type="Proteomes" id="UP000283509"/>
    </source>
</evidence>
<evidence type="ECO:0000313" key="3">
    <source>
        <dbReference type="EMBL" id="ROT70188.1"/>
    </source>
</evidence>
<feature type="region of interest" description="Disordered" evidence="1">
    <location>
        <begin position="496"/>
        <end position="554"/>
    </location>
</feature>
<evidence type="ECO:0000259" key="2">
    <source>
        <dbReference type="PROSITE" id="PS50106"/>
    </source>
</evidence>
<gene>
    <name evidence="3" type="ORF">C7M84_011534</name>
</gene>
<dbReference type="SUPFAM" id="SSF50156">
    <property type="entry name" value="PDZ domain-like"/>
    <property type="match status" value="1"/>
</dbReference>
<dbReference type="EMBL" id="QCYY01002454">
    <property type="protein sequence ID" value="ROT70188.1"/>
    <property type="molecule type" value="Genomic_DNA"/>
</dbReference>
<sequence length="652" mass="71176">MAATNVTFRWLDILEKEFDKAFVDLDLLIGEVDHYDLEETDFLAQARSRLESLSSCFAQLTHKAQTVFQANAKLEAELVHLRQECAEGRAFRQVAEAENRELLMKLHSSQLQLHSTGGSAHTQDSEKIRERLEKELHEQRAESLKAQVGSHELTIIKKENDSLRRYILGLQGELYGAKLAAKYLDKELAGRIQQIQLLGRDLRGEEHDKLWRQLEAEIHLHRHKTVVRACRSRYTHAPQAMGDAREENGAGVMNGNAIAQPSKQQQRRVVVLEKPLNEGLGMSITGGREHGVPVLISVIHPDTPASRSGQLYVGDAIISVNGLSLKEVSHADAVRLLSSQEGTITLEVVYVSPEEEDDDDASLIDDPYGFKYKIYDEDVVSLTSSQLMPNGRLSRASIESVRGSTDNILLDSPRRGVDVDEAISEGVEEMAVSNGVCSHSSSNGIQDLTISSGTGSLMTSNGTGDLTASNGVEALAVSNGTGSLTNSGVLMEEAVSQESLSGNTGHLEFHSDVTVSDDDGTEANKEKRQSSSLAESASPENTSSAPEAQKRPSAQKLDNLQLSEKSCDLEPLDTGNSPSPKETQESVTESSLSSPSMDESMDDPQNSCTPLEDIERKLNTDFPLAEDKSKEEDVSTIVANPEILPVVFNGSY</sequence>
<dbReference type="GO" id="GO:0030140">
    <property type="term" value="C:trans-Golgi network transport vesicle"/>
    <property type="evidence" value="ECO:0007669"/>
    <property type="project" value="TreeGrafter"/>
</dbReference>
<evidence type="ECO:0000256" key="1">
    <source>
        <dbReference type="SAM" id="MobiDB-lite"/>
    </source>
</evidence>
<dbReference type="STRING" id="6689.A0A3R7SPX9"/>
<organism evidence="3 4">
    <name type="scientific">Penaeus vannamei</name>
    <name type="common">Whiteleg shrimp</name>
    <name type="synonym">Litopenaeus vannamei</name>
    <dbReference type="NCBI Taxonomy" id="6689"/>
    <lineage>
        <taxon>Eukaryota</taxon>
        <taxon>Metazoa</taxon>
        <taxon>Ecdysozoa</taxon>
        <taxon>Arthropoda</taxon>
        <taxon>Crustacea</taxon>
        <taxon>Multicrustacea</taxon>
        <taxon>Malacostraca</taxon>
        <taxon>Eumalacostraca</taxon>
        <taxon>Eucarida</taxon>
        <taxon>Decapoda</taxon>
        <taxon>Dendrobranchiata</taxon>
        <taxon>Penaeoidea</taxon>
        <taxon>Penaeidae</taxon>
        <taxon>Penaeus</taxon>
    </lineage>
</organism>
<feature type="region of interest" description="Disordered" evidence="1">
    <location>
        <begin position="568"/>
        <end position="634"/>
    </location>
</feature>
<dbReference type="InterPro" id="IPR036034">
    <property type="entry name" value="PDZ_sf"/>
</dbReference>
<dbReference type="InterPro" id="IPR038879">
    <property type="entry name" value="GOPC"/>
</dbReference>
<dbReference type="GO" id="GO:0044325">
    <property type="term" value="F:transmembrane transporter binding"/>
    <property type="evidence" value="ECO:0007669"/>
    <property type="project" value="TreeGrafter"/>
</dbReference>